<dbReference type="OrthoDB" id="7771656at2759"/>
<protein>
    <recommendedName>
        <fullName evidence="5">Glycoside hydrolase family 125 protein</fullName>
    </recommendedName>
</protein>
<evidence type="ECO:0000256" key="1">
    <source>
        <dbReference type="SAM" id="MobiDB-lite"/>
    </source>
</evidence>
<keyword evidence="4" id="KW-1185">Reference proteome</keyword>
<dbReference type="PANTHER" id="PTHR31047">
    <property type="entry name" value="MEIOTICALLY UP-REGULATED GENE 157 PROTEIN"/>
    <property type="match status" value="1"/>
</dbReference>
<dbReference type="InParanoid" id="W2RML9"/>
<sequence length="560" mass="61367">MASLFVAGLSLFALTSRVVSLDSEIVFNGTCPDYVVYAGEHHGPYSEGAYNLSFQRPPLPCRTWNSTEVEDTVERMRDIITDPDLYRVFQNSFPNTLDTAIRWHGVASNNSEEELTFIITGDINAMWLRDSANQLQSYLPLLTANSSIDSLASLFRGCINLQSRYINTSPHCNAFQPPEEAGLGVSENPYSQTDEVTPPYSNQSVFECKYELDSISAFLQISHQYYITTSDLKFFDSFQWVDTVRTILNTAYDLMNGTYAPDGQVLEQPYTFERETTSGTETLPNEGRGNPVRGGTGLIRSAFRPSDDSSIYQLFIPANMMFSYFLSTTADIMAQLSHPDAPTLAPEMTSLAAAIRAAIDAAGLTLAPSSTSYSNLTQIYAFEVDGFGSANVMDDANIPSLLAAPFFGYDVADPRYQATRAHVLSEVNSYFMRGPVISAVGGPHQSFGMAWPMASIVRIITAGTHPSPSTPLRPDGNGNGNGSAAPAAAQLDAAAKAEIRQELRQLVASTDGYGLMHESVNSWNESDWTRQWFSWANGLFGQMVLGLEGTGLLEESYQPE</sequence>
<dbReference type="eggNOG" id="ENOG502QR7D">
    <property type="taxonomic scope" value="Eukaryota"/>
</dbReference>
<dbReference type="Gene3D" id="1.50.10.10">
    <property type="match status" value="1"/>
</dbReference>
<dbReference type="GO" id="GO:0005975">
    <property type="term" value="P:carbohydrate metabolic process"/>
    <property type="evidence" value="ECO:0007669"/>
    <property type="project" value="InterPro"/>
</dbReference>
<name>W2RML9_CYPE1</name>
<feature type="chain" id="PRO_5004823722" description="Glycoside hydrolase family 125 protein" evidence="2">
    <location>
        <begin position="21"/>
        <end position="560"/>
    </location>
</feature>
<dbReference type="GeneID" id="19974531"/>
<dbReference type="VEuPathDB" id="FungiDB:HMPREF1541_07192"/>
<dbReference type="SUPFAM" id="SSF48208">
    <property type="entry name" value="Six-hairpin glycosidases"/>
    <property type="match status" value="1"/>
</dbReference>
<dbReference type="RefSeq" id="XP_008719739.1">
    <property type="nucleotide sequence ID" value="XM_008721517.1"/>
</dbReference>
<dbReference type="SMART" id="SM01149">
    <property type="entry name" value="DUF1237"/>
    <property type="match status" value="1"/>
</dbReference>
<dbReference type="Proteomes" id="UP000030752">
    <property type="component" value="Unassembled WGS sequence"/>
</dbReference>
<proteinExistence type="predicted"/>
<dbReference type="PIRSF" id="PIRSF028846">
    <property type="entry name" value="UCP028846"/>
    <property type="match status" value="1"/>
</dbReference>
<feature type="region of interest" description="Disordered" evidence="1">
    <location>
        <begin position="465"/>
        <end position="488"/>
    </location>
</feature>
<accession>W2RML9</accession>
<dbReference type="AlphaFoldDB" id="W2RML9"/>
<dbReference type="InterPro" id="IPR008928">
    <property type="entry name" value="6-hairpin_glycosidase_sf"/>
</dbReference>
<evidence type="ECO:0000313" key="3">
    <source>
        <dbReference type="EMBL" id="ETN37570.1"/>
    </source>
</evidence>
<dbReference type="Pfam" id="PF06824">
    <property type="entry name" value="Glyco_hydro_125"/>
    <property type="match status" value="1"/>
</dbReference>
<evidence type="ECO:0000256" key="2">
    <source>
        <dbReference type="SAM" id="SignalP"/>
    </source>
</evidence>
<dbReference type="InterPro" id="IPR012341">
    <property type="entry name" value="6hp_glycosidase-like_sf"/>
</dbReference>
<evidence type="ECO:0008006" key="5">
    <source>
        <dbReference type="Google" id="ProtNLM"/>
    </source>
</evidence>
<reference evidence="3 4" key="1">
    <citation type="submission" date="2013-03" db="EMBL/GenBank/DDBJ databases">
        <title>The Genome Sequence of Phialophora europaea CBS 101466.</title>
        <authorList>
            <consortium name="The Broad Institute Genomics Platform"/>
            <person name="Cuomo C."/>
            <person name="de Hoog S."/>
            <person name="Gorbushina A."/>
            <person name="Walker B."/>
            <person name="Young S.K."/>
            <person name="Zeng Q."/>
            <person name="Gargeya S."/>
            <person name="Fitzgerald M."/>
            <person name="Haas B."/>
            <person name="Abouelleil A."/>
            <person name="Allen A.W."/>
            <person name="Alvarado L."/>
            <person name="Arachchi H.M."/>
            <person name="Berlin A.M."/>
            <person name="Chapman S.B."/>
            <person name="Gainer-Dewar J."/>
            <person name="Goldberg J."/>
            <person name="Griggs A."/>
            <person name="Gujja S."/>
            <person name="Hansen M."/>
            <person name="Howarth C."/>
            <person name="Imamovic A."/>
            <person name="Ireland A."/>
            <person name="Larimer J."/>
            <person name="McCowan C."/>
            <person name="Murphy C."/>
            <person name="Pearson M."/>
            <person name="Poon T.W."/>
            <person name="Priest M."/>
            <person name="Roberts A."/>
            <person name="Saif S."/>
            <person name="Shea T."/>
            <person name="Sisk P."/>
            <person name="Sykes S."/>
            <person name="Wortman J."/>
            <person name="Nusbaum C."/>
            <person name="Birren B."/>
        </authorList>
    </citation>
    <scope>NUCLEOTIDE SEQUENCE [LARGE SCALE GENOMIC DNA]</scope>
    <source>
        <strain evidence="3 4">CBS 101466</strain>
    </source>
</reference>
<gene>
    <name evidence="3" type="ORF">HMPREF1541_07192</name>
</gene>
<feature type="region of interest" description="Disordered" evidence="1">
    <location>
        <begin position="276"/>
        <end position="297"/>
    </location>
</feature>
<dbReference type="PANTHER" id="PTHR31047:SF1">
    <property type="entry name" value="DUF1237 DOMAIN-CONTAINING PROTEIN"/>
    <property type="match status" value="1"/>
</dbReference>
<dbReference type="STRING" id="1220924.W2RML9"/>
<organism evidence="3 4">
    <name type="scientific">Cyphellophora europaea (strain CBS 101466)</name>
    <name type="common">Phialophora europaea</name>
    <dbReference type="NCBI Taxonomy" id="1220924"/>
    <lineage>
        <taxon>Eukaryota</taxon>
        <taxon>Fungi</taxon>
        <taxon>Dikarya</taxon>
        <taxon>Ascomycota</taxon>
        <taxon>Pezizomycotina</taxon>
        <taxon>Eurotiomycetes</taxon>
        <taxon>Chaetothyriomycetidae</taxon>
        <taxon>Chaetothyriales</taxon>
        <taxon>Cyphellophoraceae</taxon>
        <taxon>Cyphellophora</taxon>
    </lineage>
</organism>
<dbReference type="GO" id="GO:0003824">
    <property type="term" value="F:catalytic activity"/>
    <property type="evidence" value="ECO:0007669"/>
    <property type="project" value="UniProtKB-ARBA"/>
</dbReference>
<dbReference type="EMBL" id="KB822723">
    <property type="protein sequence ID" value="ETN37570.1"/>
    <property type="molecule type" value="Genomic_DNA"/>
</dbReference>
<dbReference type="HOGENOM" id="CLU_023537_2_1_1"/>
<dbReference type="InterPro" id="IPR008313">
    <property type="entry name" value="GH125"/>
</dbReference>
<keyword evidence="2" id="KW-0732">Signal</keyword>
<evidence type="ECO:0000313" key="4">
    <source>
        <dbReference type="Proteomes" id="UP000030752"/>
    </source>
</evidence>
<feature type="signal peptide" evidence="2">
    <location>
        <begin position="1"/>
        <end position="20"/>
    </location>
</feature>